<keyword evidence="9" id="KW-1185">Reference proteome</keyword>
<name>G6XJZ9_9PROT</name>
<feature type="domain" description="EamA" evidence="7">
    <location>
        <begin position="153"/>
        <end position="283"/>
    </location>
</feature>
<feature type="transmembrane region" description="Helical" evidence="6">
    <location>
        <begin position="156"/>
        <end position="175"/>
    </location>
</feature>
<evidence type="ECO:0000256" key="2">
    <source>
        <dbReference type="ARBA" id="ARBA00022475"/>
    </source>
</evidence>
<reference evidence="8 9" key="1">
    <citation type="submission" date="2011-10" db="EMBL/GenBank/DDBJ databases">
        <title>Genome sequence of Gluconobacter morbifer G707, isolated from Drosophila gut.</title>
        <authorList>
            <person name="Lee W.-J."/>
            <person name="Kim E.-K."/>
        </authorList>
    </citation>
    <scope>NUCLEOTIDE SEQUENCE [LARGE SCALE GENOMIC DNA]</scope>
    <source>
        <strain evidence="8 9">G707</strain>
    </source>
</reference>
<feature type="transmembrane region" description="Helical" evidence="6">
    <location>
        <begin position="15"/>
        <end position="35"/>
    </location>
</feature>
<feature type="transmembrane region" description="Helical" evidence="6">
    <location>
        <begin position="210"/>
        <end position="232"/>
    </location>
</feature>
<dbReference type="EMBL" id="AGQV01000005">
    <property type="protein sequence ID" value="EHH67961.1"/>
    <property type="molecule type" value="Genomic_DNA"/>
</dbReference>
<organism evidence="8 9">
    <name type="scientific">Gluconobacter morbifer G707</name>
    <dbReference type="NCBI Taxonomy" id="1088869"/>
    <lineage>
        <taxon>Bacteria</taxon>
        <taxon>Pseudomonadati</taxon>
        <taxon>Pseudomonadota</taxon>
        <taxon>Alphaproteobacteria</taxon>
        <taxon>Acetobacterales</taxon>
        <taxon>Acetobacteraceae</taxon>
        <taxon>Gluconobacter</taxon>
    </lineage>
</organism>
<dbReference type="PANTHER" id="PTHR42920">
    <property type="entry name" value="OS03G0707200 PROTEIN-RELATED"/>
    <property type="match status" value="1"/>
</dbReference>
<accession>G6XJZ9</accession>
<keyword evidence="2" id="KW-1003">Cell membrane</keyword>
<evidence type="ECO:0000256" key="3">
    <source>
        <dbReference type="ARBA" id="ARBA00022692"/>
    </source>
</evidence>
<keyword evidence="3 6" id="KW-0812">Transmembrane</keyword>
<feature type="transmembrane region" description="Helical" evidence="6">
    <location>
        <begin position="71"/>
        <end position="88"/>
    </location>
</feature>
<dbReference type="PATRIC" id="fig|1088869.3.peg.1723"/>
<gene>
    <name evidence="8" type="ORF">GMO_17280</name>
</gene>
<dbReference type="RefSeq" id="WP_008851875.1">
    <property type="nucleotide sequence ID" value="NZ_AGQV01000005.1"/>
</dbReference>
<evidence type="ECO:0000256" key="5">
    <source>
        <dbReference type="ARBA" id="ARBA00023136"/>
    </source>
</evidence>
<evidence type="ECO:0000313" key="9">
    <source>
        <dbReference type="Proteomes" id="UP000004949"/>
    </source>
</evidence>
<keyword evidence="4 6" id="KW-1133">Transmembrane helix</keyword>
<comment type="caution">
    <text evidence="8">The sequence shown here is derived from an EMBL/GenBank/DDBJ whole genome shotgun (WGS) entry which is preliminary data.</text>
</comment>
<feature type="transmembrane region" description="Helical" evidence="6">
    <location>
        <begin position="182"/>
        <end position="204"/>
    </location>
</feature>
<evidence type="ECO:0000259" key="7">
    <source>
        <dbReference type="Pfam" id="PF00892"/>
    </source>
</evidence>
<dbReference type="SUPFAM" id="SSF103481">
    <property type="entry name" value="Multidrug resistance efflux transporter EmrE"/>
    <property type="match status" value="2"/>
</dbReference>
<protein>
    <submittedName>
        <fullName evidence="8">Permease</fullName>
    </submittedName>
</protein>
<feature type="transmembrane region" description="Helical" evidence="6">
    <location>
        <begin position="100"/>
        <end position="118"/>
    </location>
</feature>
<feature type="transmembrane region" description="Helical" evidence="6">
    <location>
        <begin position="125"/>
        <end position="150"/>
    </location>
</feature>
<dbReference type="eggNOG" id="COG0697">
    <property type="taxonomic scope" value="Bacteria"/>
</dbReference>
<feature type="domain" description="EamA" evidence="7">
    <location>
        <begin position="17"/>
        <end position="141"/>
    </location>
</feature>
<evidence type="ECO:0000256" key="6">
    <source>
        <dbReference type="SAM" id="Phobius"/>
    </source>
</evidence>
<dbReference type="STRING" id="1088869.GMO_17280"/>
<proteinExistence type="predicted"/>
<dbReference type="InterPro" id="IPR037185">
    <property type="entry name" value="EmrE-like"/>
</dbReference>
<dbReference type="OrthoDB" id="9804865at2"/>
<dbReference type="GO" id="GO:0005886">
    <property type="term" value="C:plasma membrane"/>
    <property type="evidence" value="ECO:0007669"/>
    <property type="project" value="UniProtKB-SubCell"/>
</dbReference>
<evidence type="ECO:0000256" key="1">
    <source>
        <dbReference type="ARBA" id="ARBA00004651"/>
    </source>
</evidence>
<evidence type="ECO:0000313" key="8">
    <source>
        <dbReference type="EMBL" id="EHH67961.1"/>
    </source>
</evidence>
<feature type="transmembrane region" description="Helical" evidence="6">
    <location>
        <begin position="41"/>
        <end position="59"/>
    </location>
</feature>
<dbReference type="AlphaFoldDB" id="G6XJZ9"/>
<dbReference type="PANTHER" id="PTHR42920:SF5">
    <property type="entry name" value="EAMA DOMAIN-CONTAINING PROTEIN"/>
    <property type="match status" value="1"/>
</dbReference>
<keyword evidence="5 6" id="KW-0472">Membrane</keyword>
<dbReference type="Pfam" id="PF00892">
    <property type="entry name" value="EamA"/>
    <property type="match status" value="2"/>
</dbReference>
<sequence>MTTSSGLVLPSWQEVALGIVTALWGGTFLVLHIAMQHCGPMLFVGVRFALGGLCVALIAGRRMLDISQREIRSGALIGIALACGYILQSAGLRDIASSRSAFITALYIPLVPVLQWIFLRKAPHLMSWVGIGLAFAGLVVLAGPAALSLSFGLGDLLTFLAATCIATEIILISLFARGVDSFRITVAQLLAGSLFSFALMIVTGEGVPSFSWIWLSCAAALGGLSALVQLVMNWAQKSVSPTRAAVIYAGEPVWGGLVGWLAGDALGKSTLLGAALIVGGVLVSELRPAWLVKGQQSLTKND</sequence>
<dbReference type="InterPro" id="IPR051258">
    <property type="entry name" value="Diverse_Substrate_Transporter"/>
</dbReference>
<comment type="subcellular location">
    <subcellularLocation>
        <location evidence="1">Cell membrane</location>
        <topology evidence="1">Multi-pass membrane protein</topology>
    </subcellularLocation>
</comment>
<evidence type="ECO:0000256" key="4">
    <source>
        <dbReference type="ARBA" id="ARBA00022989"/>
    </source>
</evidence>
<dbReference type="InterPro" id="IPR000620">
    <property type="entry name" value="EamA_dom"/>
</dbReference>
<dbReference type="Proteomes" id="UP000004949">
    <property type="component" value="Unassembled WGS sequence"/>
</dbReference>